<dbReference type="Proteomes" id="UP000324632">
    <property type="component" value="Chromosome 15"/>
</dbReference>
<dbReference type="InterPro" id="IPR036899">
    <property type="entry name" value="Ribosomal_uL13_sf"/>
</dbReference>
<proteinExistence type="predicted"/>
<accession>A0A5A9NNS6</accession>
<dbReference type="Gene3D" id="3.90.1180.10">
    <property type="entry name" value="Ribosomal protein L13"/>
    <property type="match status" value="1"/>
</dbReference>
<dbReference type="AlphaFoldDB" id="A0A5A9NNS6"/>
<name>A0A5A9NNS6_9TELE</name>
<dbReference type="GO" id="GO:0005840">
    <property type="term" value="C:ribosome"/>
    <property type="evidence" value="ECO:0007669"/>
    <property type="project" value="UniProtKB-KW"/>
</dbReference>
<reference evidence="1 2" key="1">
    <citation type="journal article" date="2019" name="Mol. Ecol. Resour.">
        <title>Chromosome-level genome assembly of Triplophysa tibetana, a fish adapted to the harsh high-altitude environment of the Tibetan Plateau.</title>
        <authorList>
            <person name="Yang X."/>
            <person name="Liu H."/>
            <person name="Ma Z."/>
            <person name="Zou Y."/>
            <person name="Zou M."/>
            <person name="Mao Y."/>
            <person name="Li X."/>
            <person name="Wang H."/>
            <person name="Chen T."/>
            <person name="Wang W."/>
            <person name="Yang R."/>
        </authorList>
    </citation>
    <scope>NUCLEOTIDE SEQUENCE [LARGE SCALE GENOMIC DNA]</scope>
    <source>
        <strain evidence="1">TTIB1903HZAU</strain>
        <tissue evidence="1">Muscle</tissue>
    </source>
</reference>
<evidence type="ECO:0000313" key="1">
    <source>
        <dbReference type="EMBL" id="KAA0711128.1"/>
    </source>
</evidence>
<gene>
    <name evidence="1" type="ORF">E1301_Tti002764</name>
</gene>
<sequence length="93" mass="10988">MFYALKYLAFLRKRMNNNPSRGPYRLGAPSRIFWSTRKRTVVPAALKIVRLKTTRKFVLLGRLAHEFGWEYQAITATLEDKRKEKAKMHCQES</sequence>
<dbReference type="GO" id="GO:0006412">
    <property type="term" value="P:translation"/>
    <property type="evidence" value="ECO:0007669"/>
    <property type="project" value="InterPro"/>
</dbReference>
<evidence type="ECO:0000313" key="2">
    <source>
        <dbReference type="Proteomes" id="UP000324632"/>
    </source>
</evidence>
<organism evidence="1 2">
    <name type="scientific">Triplophysa tibetana</name>
    <dbReference type="NCBI Taxonomy" id="1572043"/>
    <lineage>
        <taxon>Eukaryota</taxon>
        <taxon>Metazoa</taxon>
        <taxon>Chordata</taxon>
        <taxon>Craniata</taxon>
        <taxon>Vertebrata</taxon>
        <taxon>Euteleostomi</taxon>
        <taxon>Actinopterygii</taxon>
        <taxon>Neopterygii</taxon>
        <taxon>Teleostei</taxon>
        <taxon>Ostariophysi</taxon>
        <taxon>Cypriniformes</taxon>
        <taxon>Nemacheilidae</taxon>
        <taxon>Triplophysa</taxon>
    </lineage>
</organism>
<protein>
    <submittedName>
        <fullName evidence="1">60S ribosomal protein L13a</fullName>
    </submittedName>
</protein>
<keyword evidence="2" id="KW-1185">Reference proteome</keyword>
<dbReference type="GO" id="GO:0003735">
    <property type="term" value="F:structural constituent of ribosome"/>
    <property type="evidence" value="ECO:0007669"/>
    <property type="project" value="InterPro"/>
</dbReference>
<comment type="caution">
    <text evidence="1">The sequence shown here is derived from an EMBL/GenBank/DDBJ whole genome shotgun (WGS) entry which is preliminary data.</text>
</comment>
<keyword evidence="1" id="KW-0687">Ribonucleoprotein</keyword>
<dbReference type="SUPFAM" id="SSF52161">
    <property type="entry name" value="Ribosomal protein L13"/>
    <property type="match status" value="1"/>
</dbReference>
<dbReference type="Gene3D" id="6.10.250.3250">
    <property type="match status" value="1"/>
</dbReference>
<dbReference type="EMBL" id="SOYY01000015">
    <property type="protein sequence ID" value="KAA0711128.1"/>
    <property type="molecule type" value="Genomic_DNA"/>
</dbReference>
<keyword evidence="1" id="KW-0689">Ribosomal protein</keyword>